<reference evidence="10" key="1">
    <citation type="journal article" date="2019" name="Int. J. Syst. Evol. Microbiol.">
        <title>The Global Catalogue of Microorganisms (GCM) 10K type strain sequencing project: providing services to taxonomists for standard genome sequencing and annotation.</title>
        <authorList>
            <consortium name="The Broad Institute Genomics Platform"/>
            <consortium name="The Broad Institute Genome Sequencing Center for Infectious Disease"/>
            <person name="Wu L."/>
            <person name="Ma J."/>
        </authorList>
    </citation>
    <scope>NUCLEOTIDE SEQUENCE [LARGE SCALE GENOMIC DNA]</scope>
    <source>
        <strain evidence="10">CCUG 2113</strain>
    </source>
</reference>
<evidence type="ECO:0000256" key="4">
    <source>
        <dbReference type="ARBA" id="ARBA00022857"/>
    </source>
</evidence>
<comment type="pathway">
    <text evidence="1">Lipid metabolism; fatty acid biosynthesis.</text>
</comment>
<keyword evidence="6" id="KW-0443">Lipid metabolism</keyword>
<evidence type="ECO:0000256" key="2">
    <source>
        <dbReference type="ARBA" id="ARBA00022516"/>
    </source>
</evidence>
<evidence type="ECO:0000313" key="10">
    <source>
        <dbReference type="Proteomes" id="UP001595693"/>
    </source>
</evidence>
<dbReference type="PRINTS" id="PR00081">
    <property type="entry name" value="GDHRDH"/>
</dbReference>
<gene>
    <name evidence="9" type="ORF">ACFOW3_18030</name>
</gene>
<evidence type="ECO:0000256" key="7">
    <source>
        <dbReference type="ARBA" id="ARBA00023160"/>
    </source>
</evidence>
<dbReference type="GO" id="GO:0016491">
    <property type="term" value="F:oxidoreductase activity"/>
    <property type="evidence" value="ECO:0007669"/>
    <property type="project" value="UniProtKB-KW"/>
</dbReference>
<dbReference type="PROSITE" id="PS00061">
    <property type="entry name" value="ADH_SHORT"/>
    <property type="match status" value="1"/>
</dbReference>
<dbReference type="Pfam" id="PF00106">
    <property type="entry name" value="adh_short"/>
    <property type="match status" value="1"/>
</dbReference>
<evidence type="ECO:0000256" key="8">
    <source>
        <dbReference type="RuleBase" id="RU000363"/>
    </source>
</evidence>
<keyword evidence="10" id="KW-1185">Reference proteome</keyword>
<dbReference type="InterPro" id="IPR002347">
    <property type="entry name" value="SDR_fam"/>
</dbReference>
<evidence type="ECO:0000256" key="3">
    <source>
        <dbReference type="ARBA" id="ARBA00022832"/>
    </source>
</evidence>
<dbReference type="EC" id="1.-.-.-" evidence="9"/>
<dbReference type="CDD" id="cd05233">
    <property type="entry name" value="SDR_c"/>
    <property type="match status" value="1"/>
</dbReference>
<dbReference type="EMBL" id="JBHSAJ010000053">
    <property type="protein sequence ID" value="MFC3936520.1"/>
    <property type="molecule type" value="Genomic_DNA"/>
</dbReference>
<dbReference type="SUPFAM" id="SSF51735">
    <property type="entry name" value="NAD(P)-binding Rossmann-fold domains"/>
    <property type="match status" value="1"/>
</dbReference>
<evidence type="ECO:0000256" key="1">
    <source>
        <dbReference type="ARBA" id="ARBA00005194"/>
    </source>
</evidence>
<dbReference type="PANTHER" id="PTHR43086:SF2">
    <property type="entry name" value="HYDROXYSTEROID DEHYDROGENASE-LIKE PROTEIN 1"/>
    <property type="match status" value="1"/>
</dbReference>
<proteinExistence type="inferred from homology"/>
<dbReference type="InterPro" id="IPR036291">
    <property type="entry name" value="NAD(P)-bd_dom_sf"/>
</dbReference>
<dbReference type="RefSeq" id="WP_055397686.1">
    <property type="nucleotide sequence ID" value="NZ_JAMXAX010000093.1"/>
</dbReference>
<dbReference type="Proteomes" id="UP001595693">
    <property type="component" value="Unassembled WGS sequence"/>
</dbReference>
<dbReference type="InterPro" id="IPR020904">
    <property type="entry name" value="Sc_DH/Rdtase_CS"/>
</dbReference>
<evidence type="ECO:0000256" key="6">
    <source>
        <dbReference type="ARBA" id="ARBA00023098"/>
    </source>
</evidence>
<keyword evidence="7" id="KW-0275">Fatty acid biosynthesis</keyword>
<dbReference type="PIRSF" id="PIRSF000126">
    <property type="entry name" value="11-beta-HSD1"/>
    <property type="match status" value="1"/>
</dbReference>
<name>A0ABV8DEW7_9BURK</name>
<keyword evidence="4" id="KW-0521">NADP</keyword>
<dbReference type="Gene3D" id="3.40.50.720">
    <property type="entry name" value="NAD(P)-binding Rossmann-like Domain"/>
    <property type="match status" value="1"/>
</dbReference>
<comment type="similarity">
    <text evidence="8">Belongs to the short-chain dehydrogenases/reductases (SDR) family.</text>
</comment>
<evidence type="ECO:0000313" key="9">
    <source>
        <dbReference type="EMBL" id="MFC3936520.1"/>
    </source>
</evidence>
<comment type="caution">
    <text evidence="9">The sequence shown here is derived from an EMBL/GenBank/DDBJ whole genome shotgun (WGS) entry which is preliminary data.</text>
</comment>
<dbReference type="PRINTS" id="PR00080">
    <property type="entry name" value="SDRFAMILY"/>
</dbReference>
<dbReference type="PANTHER" id="PTHR43086">
    <property type="entry name" value="VERY-LONG-CHAIN 3-OXOOACYL-COA REDUCTASE"/>
    <property type="match status" value="1"/>
</dbReference>
<keyword evidence="2" id="KW-0444">Lipid biosynthesis</keyword>
<keyword evidence="5 9" id="KW-0560">Oxidoreductase</keyword>
<organism evidence="9 10">
    <name type="scientific">Acidovorax facilis</name>
    <dbReference type="NCBI Taxonomy" id="12917"/>
    <lineage>
        <taxon>Bacteria</taxon>
        <taxon>Pseudomonadati</taxon>
        <taxon>Pseudomonadota</taxon>
        <taxon>Betaproteobacteria</taxon>
        <taxon>Burkholderiales</taxon>
        <taxon>Comamonadaceae</taxon>
        <taxon>Acidovorax</taxon>
    </lineage>
</organism>
<protein>
    <submittedName>
        <fullName evidence="9">SDR family NAD(P)-dependent oxidoreductase</fullName>
        <ecNumber evidence="9">1.-.-.-</ecNumber>
    </submittedName>
</protein>
<evidence type="ECO:0000256" key="5">
    <source>
        <dbReference type="ARBA" id="ARBA00023002"/>
    </source>
</evidence>
<keyword evidence="3" id="KW-0276">Fatty acid metabolism</keyword>
<accession>A0ABV8DEW7</accession>
<sequence length="278" mass="29359">MSTAASHSSRTSMPSLGTAVVTGASSGIGAVYADRLARRGYDLVLVARDAARLTVLADRLARETGVRTEVLQADLTNPADRARVEQRLQSDASVTLLLNNAGMAVSGTFLESDIDAVERMIALNVVAPTRLAAAVAKGFAARKAGTLINIASVLALVPEMFSGTYSGTKAYVLNLSKSLQAELGRHGVRVQAVLPGATRTEIWDRAGTPIAHLPQEMLMDVDTMVDAALAGLDQGEEVTIPSLEAVHEWTALEDARRALGPFLSLRDPARRYLAAAVA</sequence>